<dbReference type="GO" id="GO:0004713">
    <property type="term" value="F:protein tyrosine kinase activity"/>
    <property type="evidence" value="ECO:0007669"/>
    <property type="project" value="TreeGrafter"/>
</dbReference>
<comment type="pathway">
    <text evidence="2">Capsule biogenesis; capsule polysaccharide biosynthesis.</text>
</comment>
<evidence type="ECO:0000259" key="14">
    <source>
        <dbReference type="Pfam" id="PF13807"/>
    </source>
</evidence>
<keyword evidence="8 12" id="KW-1133">Transmembrane helix</keyword>
<evidence type="ECO:0000259" key="13">
    <source>
        <dbReference type="Pfam" id="PF02706"/>
    </source>
</evidence>
<evidence type="ECO:0000313" key="15">
    <source>
        <dbReference type="EMBL" id="KRM76718.1"/>
    </source>
</evidence>
<dbReference type="Pfam" id="PF02706">
    <property type="entry name" value="Wzz"/>
    <property type="match status" value="1"/>
</dbReference>
<dbReference type="PANTHER" id="PTHR32309:SF13">
    <property type="entry name" value="FERRIC ENTEROBACTIN TRANSPORT PROTEIN FEPE"/>
    <property type="match status" value="1"/>
</dbReference>
<dbReference type="RefSeq" id="WP_056958493.1">
    <property type="nucleotide sequence ID" value="NZ_AYYN01000031.1"/>
</dbReference>
<comment type="similarity">
    <text evidence="3">Belongs to the CpsC/CapA family.</text>
</comment>
<keyword evidence="6 12" id="KW-0812">Transmembrane</keyword>
<dbReference type="GO" id="GO:0005886">
    <property type="term" value="C:plasma membrane"/>
    <property type="evidence" value="ECO:0007669"/>
    <property type="project" value="UniProtKB-SubCell"/>
</dbReference>
<dbReference type="AlphaFoldDB" id="A0A0R2BBT7"/>
<keyword evidence="5" id="KW-1003">Cell membrane</keyword>
<dbReference type="PANTHER" id="PTHR32309">
    <property type="entry name" value="TYROSINE-PROTEIN KINASE"/>
    <property type="match status" value="1"/>
</dbReference>
<dbReference type="Proteomes" id="UP000051612">
    <property type="component" value="Unassembled WGS sequence"/>
</dbReference>
<feature type="transmembrane region" description="Helical" evidence="12">
    <location>
        <begin position="180"/>
        <end position="199"/>
    </location>
</feature>
<comment type="caution">
    <text evidence="15">The sequence shown here is derived from an EMBL/GenBank/DDBJ whole genome shotgun (WGS) entry which is preliminary data.</text>
</comment>
<evidence type="ECO:0000256" key="3">
    <source>
        <dbReference type="ARBA" id="ARBA00006683"/>
    </source>
</evidence>
<evidence type="ECO:0000256" key="10">
    <source>
        <dbReference type="ARBA" id="ARBA00023169"/>
    </source>
</evidence>
<sequence>MSEQTNNTVDLNRIFSILRANLLNIVLCAVVGTVIALIVSYFFVTPKYSSTIDLLVSQKDTNTQTQYTAQQADLQAINTYKDVLKKSIILTPVLKKIRENVNYQGDLSDLQSSVDISNQTNSQVISVTVTDKNAYIATDIANEIGTIFTEKIKKMMKIDNVTVVNKATVNPTPVSPNKKLNVLIGLLLGSLIGICISLIKELLDTTVKDSNFLREELDLINLGFIYHINNGNKDYRVVEVITDTSNEEDRRI</sequence>
<dbReference type="InterPro" id="IPR050445">
    <property type="entry name" value="Bact_polysacc_biosynth/exp"/>
</dbReference>
<reference evidence="15 16" key="1">
    <citation type="journal article" date="2015" name="Genome Announc.">
        <title>Expanding the biotechnology potential of lactobacilli through comparative genomics of 213 strains and associated genera.</title>
        <authorList>
            <person name="Sun Z."/>
            <person name="Harris H.M."/>
            <person name="McCann A."/>
            <person name="Guo C."/>
            <person name="Argimon S."/>
            <person name="Zhang W."/>
            <person name="Yang X."/>
            <person name="Jeffery I.B."/>
            <person name="Cooney J.C."/>
            <person name="Kagawa T.F."/>
            <person name="Liu W."/>
            <person name="Song Y."/>
            <person name="Salvetti E."/>
            <person name="Wrobel A."/>
            <person name="Rasinkangas P."/>
            <person name="Parkhill J."/>
            <person name="Rea M.C."/>
            <person name="O'Sullivan O."/>
            <person name="Ritari J."/>
            <person name="Douillard F.P."/>
            <person name="Paul Ross R."/>
            <person name="Yang R."/>
            <person name="Briner A.E."/>
            <person name="Felis G.E."/>
            <person name="de Vos W.M."/>
            <person name="Barrangou R."/>
            <person name="Klaenhammer T.R."/>
            <person name="Caufield P.W."/>
            <person name="Cui Y."/>
            <person name="Zhang H."/>
            <person name="O'Toole P.W."/>
        </authorList>
    </citation>
    <scope>NUCLEOTIDE SEQUENCE [LARGE SCALE GENOMIC DNA]</scope>
    <source>
        <strain evidence="15 16">DSM 20452</strain>
    </source>
</reference>
<keyword evidence="7" id="KW-0972">Capsule biogenesis/degradation</keyword>
<evidence type="ECO:0000256" key="7">
    <source>
        <dbReference type="ARBA" id="ARBA00022903"/>
    </source>
</evidence>
<evidence type="ECO:0000256" key="11">
    <source>
        <dbReference type="ARBA" id="ARBA00045736"/>
    </source>
</evidence>
<evidence type="ECO:0000256" key="2">
    <source>
        <dbReference type="ARBA" id="ARBA00005132"/>
    </source>
</evidence>
<dbReference type="Pfam" id="PF13807">
    <property type="entry name" value="GNVR"/>
    <property type="match status" value="1"/>
</dbReference>
<protein>
    <recommendedName>
        <fullName evidence="4">Capsular polysaccharide biosynthesis protein CpsC</fullName>
    </recommendedName>
</protein>
<evidence type="ECO:0000256" key="5">
    <source>
        <dbReference type="ARBA" id="ARBA00022475"/>
    </source>
</evidence>
<name>A0A0R2BBT7_9LACO</name>
<organism evidence="15 16">
    <name type="scientific">Ligilactobacillus murinus DSM 20452 = NBRC 14221</name>
    <dbReference type="NCBI Taxonomy" id="1423772"/>
    <lineage>
        <taxon>Bacteria</taxon>
        <taxon>Bacillati</taxon>
        <taxon>Bacillota</taxon>
        <taxon>Bacilli</taxon>
        <taxon>Lactobacillales</taxon>
        <taxon>Lactobacillaceae</taxon>
        <taxon>Ligilactobacillus</taxon>
    </lineage>
</organism>
<evidence type="ECO:0000313" key="16">
    <source>
        <dbReference type="Proteomes" id="UP000051612"/>
    </source>
</evidence>
<keyword evidence="9 12" id="KW-0472">Membrane</keyword>
<evidence type="ECO:0000256" key="6">
    <source>
        <dbReference type="ARBA" id="ARBA00022692"/>
    </source>
</evidence>
<feature type="domain" description="Tyrosine-protein kinase G-rich" evidence="14">
    <location>
        <begin position="149"/>
        <end position="201"/>
    </location>
</feature>
<dbReference type="InterPro" id="IPR032807">
    <property type="entry name" value="GNVR"/>
</dbReference>
<evidence type="ECO:0000256" key="9">
    <source>
        <dbReference type="ARBA" id="ARBA00023136"/>
    </source>
</evidence>
<keyword evidence="10" id="KW-0270">Exopolysaccharide synthesis</keyword>
<dbReference type="InterPro" id="IPR003856">
    <property type="entry name" value="LPS_length_determ_N"/>
</dbReference>
<gene>
    <name evidence="15" type="ORF">FC48_GL001416</name>
</gene>
<accession>A0A0R2BBT7</accession>
<evidence type="ECO:0000256" key="1">
    <source>
        <dbReference type="ARBA" id="ARBA00004651"/>
    </source>
</evidence>
<evidence type="ECO:0000256" key="8">
    <source>
        <dbReference type="ARBA" id="ARBA00022989"/>
    </source>
</evidence>
<dbReference type="GO" id="GO:0000271">
    <property type="term" value="P:polysaccharide biosynthetic process"/>
    <property type="evidence" value="ECO:0007669"/>
    <property type="project" value="UniProtKB-KW"/>
</dbReference>
<feature type="transmembrane region" description="Helical" evidence="12">
    <location>
        <begin position="21"/>
        <end position="44"/>
    </location>
</feature>
<proteinExistence type="inferred from homology"/>
<evidence type="ECO:0000256" key="4">
    <source>
        <dbReference type="ARBA" id="ARBA00020739"/>
    </source>
</evidence>
<evidence type="ECO:0000256" key="12">
    <source>
        <dbReference type="SAM" id="Phobius"/>
    </source>
</evidence>
<feature type="domain" description="Polysaccharide chain length determinant N-terminal" evidence="13">
    <location>
        <begin position="7"/>
        <end position="96"/>
    </location>
</feature>
<comment type="function">
    <text evidence="11">Required for CpsD phosphorylation. Involved in the regulation of capsular polysaccharide biosynthesis. May be part of a complex that directs the coordinated polymerization and export to the cell surface of the capsular polysaccharide.</text>
</comment>
<dbReference type="EMBL" id="AYYN01000031">
    <property type="protein sequence ID" value="KRM76718.1"/>
    <property type="molecule type" value="Genomic_DNA"/>
</dbReference>
<comment type="subcellular location">
    <subcellularLocation>
        <location evidence="1">Cell membrane</location>
        <topology evidence="1">Multi-pass membrane protein</topology>
    </subcellularLocation>
</comment>
<dbReference type="PATRIC" id="fig|1423772.3.peg.1507"/>